<dbReference type="InterPro" id="IPR017937">
    <property type="entry name" value="Thioredoxin_CS"/>
</dbReference>
<dbReference type="Pfam" id="PF21352">
    <property type="entry name" value="Zn_ribbon_Thio2"/>
    <property type="match status" value="1"/>
</dbReference>
<dbReference type="EMBL" id="LZYE01000366">
    <property type="protein sequence ID" value="OFC29526.1"/>
    <property type="molecule type" value="Genomic_DNA"/>
</dbReference>
<dbReference type="Proteomes" id="UP000175616">
    <property type="component" value="Unassembled WGS sequence"/>
</dbReference>
<dbReference type="Gene3D" id="2.30.30.380">
    <property type="entry name" value="Zn-finger domain of Sec23/24"/>
    <property type="match status" value="1"/>
</dbReference>
<dbReference type="InterPro" id="IPR005746">
    <property type="entry name" value="Thioredoxin"/>
</dbReference>
<evidence type="ECO:0000256" key="4">
    <source>
        <dbReference type="ARBA" id="ARBA00022982"/>
    </source>
</evidence>
<dbReference type="InterPro" id="IPR049299">
    <property type="entry name" value="Thio2_N"/>
</dbReference>
<keyword evidence="3" id="KW-0479">Metal-binding</keyword>
<comment type="caution">
    <text evidence="10">The sequence shown here is derived from an EMBL/GenBank/DDBJ whole genome shotgun (WGS) entry which is preliminary data.</text>
</comment>
<evidence type="ECO:0000256" key="7">
    <source>
        <dbReference type="NCBIfam" id="TIGR01068"/>
    </source>
</evidence>
<evidence type="ECO:0000313" key="11">
    <source>
        <dbReference type="Proteomes" id="UP000175616"/>
    </source>
</evidence>
<feature type="domain" description="Thioredoxin" evidence="8">
    <location>
        <begin position="11"/>
        <end position="144"/>
    </location>
</feature>
<dbReference type="AlphaFoldDB" id="A0A1E7YTD3"/>
<proteinExistence type="inferred from homology"/>
<dbReference type="GeneID" id="92931693"/>
<evidence type="ECO:0000256" key="5">
    <source>
        <dbReference type="ARBA" id="ARBA00023157"/>
    </source>
</evidence>
<dbReference type="PRINTS" id="PR00421">
    <property type="entry name" value="THIOREDOXIN"/>
</dbReference>
<dbReference type="GO" id="GO:0015035">
    <property type="term" value="F:protein-disulfide reductase activity"/>
    <property type="evidence" value="ECO:0007669"/>
    <property type="project" value="UniProtKB-UniRule"/>
</dbReference>
<dbReference type="InterPro" id="IPR036249">
    <property type="entry name" value="Thioredoxin-like_sf"/>
</dbReference>
<evidence type="ECO:0000256" key="2">
    <source>
        <dbReference type="ARBA" id="ARBA00022448"/>
    </source>
</evidence>
<keyword evidence="6" id="KW-0676">Redox-active center</keyword>
<reference evidence="11 12" key="1">
    <citation type="submission" date="2016-06" db="EMBL/GenBank/DDBJ databases">
        <title>Gene turnover analysis identifies the evolutionary adaptation of the extremophile Acidithiobacillus caldus.</title>
        <authorList>
            <person name="Zhang X."/>
        </authorList>
    </citation>
    <scope>NUCLEOTIDE SEQUENCE [LARGE SCALE GENOMIC DNA]</scope>
    <source>
        <strain evidence="9 11">DX</strain>
        <strain evidence="10 12">S1</strain>
    </source>
</reference>
<name>A0A1E7YTD3_9PROT</name>
<evidence type="ECO:0000313" key="9">
    <source>
        <dbReference type="EMBL" id="OFC29526.1"/>
    </source>
</evidence>
<dbReference type="Proteomes" id="UP000175707">
    <property type="component" value="Unassembled WGS sequence"/>
</dbReference>
<comment type="similarity">
    <text evidence="1">Belongs to the thioredoxin family.</text>
</comment>
<dbReference type="EMBL" id="LZYH01000772">
    <property type="protein sequence ID" value="OFC52792.1"/>
    <property type="molecule type" value="Genomic_DNA"/>
</dbReference>
<keyword evidence="4" id="KW-0249">Electron transport</keyword>
<dbReference type="Pfam" id="PF00085">
    <property type="entry name" value="Thioredoxin"/>
    <property type="match status" value="1"/>
</dbReference>
<organism evidence="10 12">
    <name type="scientific">Acidithiobacillus caldus</name>
    <dbReference type="NCBI Taxonomy" id="33059"/>
    <lineage>
        <taxon>Bacteria</taxon>
        <taxon>Pseudomonadati</taxon>
        <taxon>Pseudomonadota</taxon>
        <taxon>Acidithiobacillia</taxon>
        <taxon>Acidithiobacillales</taxon>
        <taxon>Acidithiobacillaceae</taxon>
        <taxon>Acidithiobacillus</taxon>
    </lineage>
</organism>
<gene>
    <name evidence="9" type="ORF">BAE27_14400</name>
    <name evidence="10" type="ORF">BAE30_11890</name>
</gene>
<sequence length="146" mass="16192">MATIHVVCPHCGAVNQLPQERLGEEPKCGKCHKPLLPDHPVELAGPAFSRFLEKNDLPVLVDFWAPWCAPCRAMAPQFEMAARRLRGRCLFAKLNTEADQATAARFQIRSIPTMVLLRGGRELARQSGAVNAPEIEAWLRRQGVAV</sequence>
<dbReference type="PANTHER" id="PTHR45663">
    <property type="entry name" value="GEO12009P1"/>
    <property type="match status" value="1"/>
</dbReference>
<dbReference type="GO" id="GO:0045454">
    <property type="term" value="P:cell redox homeostasis"/>
    <property type="evidence" value="ECO:0007669"/>
    <property type="project" value="TreeGrafter"/>
</dbReference>
<protein>
    <recommendedName>
        <fullName evidence="7">Thioredoxin</fullName>
    </recommendedName>
</protein>
<dbReference type="InterPro" id="IPR013766">
    <property type="entry name" value="Thioredoxin_domain"/>
</dbReference>
<keyword evidence="2" id="KW-0813">Transport</keyword>
<dbReference type="GO" id="GO:0005829">
    <property type="term" value="C:cytosol"/>
    <property type="evidence" value="ECO:0007669"/>
    <property type="project" value="TreeGrafter"/>
</dbReference>
<dbReference type="RefSeq" id="WP_038471845.1">
    <property type="nucleotide sequence ID" value="NZ_CP026328.2"/>
</dbReference>
<evidence type="ECO:0000256" key="3">
    <source>
        <dbReference type="ARBA" id="ARBA00022723"/>
    </source>
</evidence>
<dbReference type="NCBIfam" id="NF008229">
    <property type="entry name" value="PRK10996.1"/>
    <property type="match status" value="1"/>
</dbReference>
<evidence type="ECO:0000256" key="1">
    <source>
        <dbReference type="ARBA" id="ARBA00008987"/>
    </source>
</evidence>
<evidence type="ECO:0000256" key="6">
    <source>
        <dbReference type="ARBA" id="ARBA00023284"/>
    </source>
</evidence>
<dbReference type="SUPFAM" id="SSF52833">
    <property type="entry name" value="Thioredoxin-like"/>
    <property type="match status" value="1"/>
</dbReference>
<evidence type="ECO:0000313" key="12">
    <source>
        <dbReference type="Proteomes" id="UP000175707"/>
    </source>
</evidence>
<dbReference type="PROSITE" id="PS51352">
    <property type="entry name" value="THIOREDOXIN_2"/>
    <property type="match status" value="1"/>
</dbReference>
<evidence type="ECO:0000313" key="10">
    <source>
        <dbReference type="EMBL" id="OFC52792.1"/>
    </source>
</evidence>
<keyword evidence="5" id="KW-1015">Disulfide bond</keyword>
<dbReference type="GO" id="GO:0046872">
    <property type="term" value="F:metal ion binding"/>
    <property type="evidence" value="ECO:0007669"/>
    <property type="project" value="UniProtKB-KW"/>
</dbReference>
<dbReference type="PROSITE" id="PS00194">
    <property type="entry name" value="THIOREDOXIN_1"/>
    <property type="match status" value="1"/>
</dbReference>
<evidence type="ECO:0000259" key="8">
    <source>
        <dbReference type="PROSITE" id="PS51352"/>
    </source>
</evidence>
<dbReference type="Gene3D" id="3.40.30.10">
    <property type="entry name" value="Glutaredoxin"/>
    <property type="match status" value="1"/>
</dbReference>
<dbReference type="PANTHER" id="PTHR45663:SF11">
    <property type="entry name" value="GEO12009P1"/>
    <property type="match status" value="1"/>
</dbReference>
<accession>A0A1E7YTD3</accession>
<dbReference type="CDD" id="cd02947">
    <property type="entry name" value="TRX_family"/>
    <property type="match status" value="1"/>
</dbReference>
<dbReference type="NCBIfam" id="TIGR01068">
    <property type="entry name" value="thioredoxin"/>
    <property type="match status" value="1"/>
</dbReference>